<name>A0A7I8W2I1_9ANNE</name>
<evidence type="ECO:0000313" key="7">
    <source>
        <dbReference type="Proteomes" id="UP000549394"/>
    </source>
</evidence>
<feature type="region of interest" description="Disordered" evidence="5">
    <location>
        <begin position="137"/>
        <end position="178"/>
    </location>
</feature>
<dbReference type="Pfam" id="PF10167">
    <property type="entry name" value="BORCS8"/>
    <property type="match status" value="1"/>
</dbReference>
<dbReference type="GO" id="GO:0099078">
    <property type="term" value="C:BORC complex"/>
    <property type="evidence" value="ECO:0007669"/>
    <property type="project" value="TreeGrafter"/>
</dbReference>
<dbReference type="InterPro" id="IPR019320">
    <property type="entry name" value="BORCS8"/>
</dbReference>
<keyword evidence="3" id="KW-0472">Membrane</keyword>
<dbReference type="OrthoDB" id="10044187at2759"/>
<evidence type="ECO:0000256" key="3">
    <source>
        <dbReference type="ARBA" id="ARBA00023136"/>
    </source>
</evidence>
<organism evidence="6 7">
    <name type="scientific">Dimorphilus gyrociliatus</name>
    <dbReference type="NCBI Taxonomy" id="2664684"/>
    <lineage>
        <taxon>Eukaryota</taxon>
        <taxon>Metazoa</taxon>
        <taxon>Spiralia</taxon>
        <taxon>Lophotrochozoa</taxon>
        <taxon>Annelida</taxon>
        <taxon>Polychaeta</taxon>
        <taxon>Polychaeta incertae sedis</taxon>
        <taxon>Dinophilidae</taxon>
        <taxon>Dimorphilus</taxon>
    </lineage>
</organism>
<comment type="caution">
    <text evidence="6">The sequence shown here is derived from an EMBL/GenBank/DDBJ whole genome shotgun (WGS) entry which is preliminary data.</text>
</comment>
<evidence type="ECO:0000256" key="5">
    <source>
        <dbReference type="SAM" id="MobiDB-lite"/>
    </source>
</evidence>
<proteinExistence type="inferred from homology"/>
<keyword evidence="4" id="KW-0458">Lysosome</keyword>
<evidence type="ECO:0000256" key="4">
    <source>
        <dbReference type="ARBA" id="ARBA00023228"/>
    </source>
</evidence>
<evidence type="ECO:0000313" key="6">
    <source>
        <dbReference type="EMBL" id="CAD5122776.1"/>
    </source>
</evidence>
<gene>
    <name evidence="6" type="ORF">DGYR_LOCUS10540</name>
</gene>
<accession>A0A7I8W2I1</accession>
<dbReference type="AlphaFoldDB" id="A0A7I8W2I1"/>
<comment type="similarity">
    <text evidence="2">Belongs to the BORCS8 family.</text>
</comment>
<evidence type="ECO:0000256" key="2">
    <source>
        <dbReference type="ARBA" id="ARBA00010463"/>
    </source>
</evidence>
<reference evidence="6 7" key="1">
    <citation type="submission" date="2020-08" db="EMBL/GenBank/DDBJ databases">
        <authorList>
            <person name="Hejnol A."/>
        </authorList>
    </citation>
    <scope>NUCLEOTIDE SEQUENCE [LARGE SCALE GENOMIC DNA]</scope>
</reference>
<dbReference type="PANTHER" id="PTHR21146">
    <property type="entry name" value="MEF2B PROTEIN"/>
    <property type="match status" value="1"/>
</dbReference>
<keyword evidence="7" id="KW-1185">Reference proteome</keyword>
<dbReference type="Proteomes" id="UP000549394">
    <property type="component" value="Unassembled WGS sequence"/>
</dbReference>
<comment type="subcellular location">
    <subcellularLocation>
        <location evidence="1">Lysosome membrane</location>
    </subcellularLocation>
</comment>
<dbReference type="PANTHER" id="PTHR21146:SF0">
    <property type="entry name" value="BLOC-1-RELATED COMPLEX SUBUNIT 8"/>
    <property type="match status" value="1"/>
</dbReference>
<dbReference type="GO" id="GO:0005765">
    <property type="term" value="C:lysosomal membrane"/>
    <property type="evidence" value="ECO:0007669"/>
    <property type="project" value="UniProtKB-SubCell"/>
</dbReference>
<protein>
    <submittedName>
        <fullName evidence="6">DgyrCDS11183</fullName>
    </submittedName>
</protein>
<dbReference type="EMBL" id="CAJFCJ010000018">
    <property type="protein sequence ID" value="CAD5122776.1"/>
    <property type="molecule type" value="Genomic_DNA"/>
</dbReference>
<evidence type="ECO:0000256" key="1">
    <source>
        <dbReference type="ARBA" id="ARBA00004656"/>
    </source>
</evidence>
<sequence>MQGLEKSDILHKLYQTTYNKGANLLRTIDNNPELDRTVKKTSDNLTDTVHTIANEPSLAFFRIEEHVRKNVPLLVHHKHGMEEKRKEVSGACYDMEYAITETDRIKYGSPHLGNTKHLMKDAIFYMQQLNAISVKNQSSRLSRTQTVDMSDSRFRATNQSARRPRSSSLTSSGRHQTP</sequence>